<dbReference type="eggNOG" id="COG4318">
    <property type="taxonomic scope" value="Bacteria"/>
</dbReference>
<dbReference type="InterPro" id="IPR014956">
    <property type="entry name" value="ParBc_2"/>
</dbReference>
<name>A0A1E5E288_9VIBR</name>
<dbReference type="CDD" id="cd16390">
    <property type="entry name" value="ParB_N_Srx_like"/>
    <property type="match status" value="1"/>
</dbReference>
<dbReference type="Pfam" id="PF08857">
    <property type="entry name" value="ParBc_2"/>
    <property type="match status" value="1"/>
</dbReference>
<proteinExistence type="predicted"/>
<dbReference type="SUPFAM" id="SSF110849">
    <property type="entry name" value="ParB/Sulfiredoxin"/>
    <property type="match status" value="1"/>
</dbReference>
<protein>
    <submittedName>
        <fullName evidence="1">Chromosome partitioning protein ParB</fullName>
    </submittedName>
</protein>
<dbReference type="Gene3D" id="3.90.1530.10">
    <property type="entry name" value="Conserved hypothetical protein from pyrococcus furiosus pfu- 392566-001, ParB domain"/>
    <property type="match status" value="1"/>
</dbReference>
<reference evidence="1 2" key="1">
    <citation type="journal article" date="2012" name="Science">
        <title>Ecological populations of bacteria act as socially cohesive units of antibiotic production and resistance.</title>
        <authorList>
            <person name="Cordero O.X."/>
            <person name="Wildschutte H."/>
            <person name="Kirkup B."/>
            <person name="Proehl S."/>
            <person name="Ngo L."/>
            <person name="Hussain F."/>
            <person name="Le Roux F."/>
            <person name="Mincer T."/>
            <person name="Polz M.F."/>
        </authorList>
    </citation>
    <scope>NUCLEOTIDE SEQUENCE [LARGE SCALE GENOMIC DNA]</scope>
    <source>
        <strain evidence="1 2">1S-45</strain>
    </source>
</reference>
<comment type="caution">
    <text evidence="1">The sequence shown here is derived from an EMBL/GenBank/DDBJ whole genome shotgun (WGS) entry which is preliminary data.</text>
</comment>
<evidence type="ECO:0000313" key="1">
    <source>
        <dbReference type="EMBL" id="OEF25514.1"/>
    </source>
</evidence>
<gene>
    <name evidence="1" type="ORF">A1QC_01115</name>
</gene>
<sequence>MFILLRFFTRFLFIVFTYSFLVLPAYAAMPDIHELKTHDVVKVSLSDLYPTQALIGGDQVRYKLANYQKNPEKMFDDVCEANGQKGVKSFDQNSKANQPQTFECLEAIGTEKQDIKTVVIAPNDQLYLTDGHHTFTTFWAMPQGGANFPIRVIVTKDYRNLKDMPTFWQQMKDDKYTWLFGVNGEPISPESLPKQLALDKFQDDTLRSMMYFAKGVSWDKPDVTVPFLEFYWAKALAPMLTDAPNTPDFINKLDTETGYIAAFEQINNMIISLKGENIGGSGLTAQQMGQLNKIKQKKEKKQINKIKMMLAFKQSEMQ</sequence>
<accession>A0A1E5E288</accession>
<dbReference type="STRING" id="1188252.A1QC_01115"/>
<keyword evidence="2" id="KW-1185">Reference proteome</keyword>
<dbReference type="RefSeq" id="WP_017024610.1">
    <property type="nucleotide sequence ID" value="NZ_AJYK02000061.1"/>
</dbReference>
<dbReference type="AlphaFoldDB" id="A0A1E5E288"/>
<dbReference type="Proteomes" id="UP000094070">
    <property type="component" value="Unassembled WGS sequence"/>
</dbReference>
<dbReference type="EMBL" id="AJYK02000061">
    <property type="protein sequence ID" value="OEF25514.1"/>
    <property type="molecule type" value="Genomic_DNA"/>
</dbReference>
<evidence type="ECO:0000313" key="2">
    <source>
        <dbReference type="Proteomes" id="UP000094070"/>
    </source>
</evidence>
<dbReference type="InterPro" id="IPR036086">
    <property type="entry name" value="ParB/Sulfiredoxin_sf"/>
</dbReference>
<organism evidence="1 2">
    <name type="scientific">Vibrio rumoiensis 1S-45</name>
    <dbReference type="NCBI Taxonomy" id="1188252"/>
    <lineage>
        <taxon>Bacteria</taxon>
        <taxon>Pseudomonadati</taxon>
        <taxon>Pseudomonadota</taxon>
        <taxon>Gammaproteobacteria</taxon>
        <taxon>Vibrionales</taxon>
        <taxon>Vibrionaceae</taxon>
        <taxon>Vibrio</taxon>
    </lineage>
</organism>
<dbReference type="OrthoDB" id="323572at2"/>